<evidence type="ECO:0000256" key="3">
    <source>
        <dbReference type="ARBA" id="ARBA00022692"/>
    </source>
</evidence>
<evidence type="ECO:0000256" key="5">
    <source>
        <dbReference type="ARBA" id="ARBA00023136"/>
    </source>
</evidence>
<accession>A0A099KFZ0</accession>
<dbReference type="AlphaFoldDB" id="A0A099KFZ0"/>
<keyword evidence="3 6" id="KW-0812">Transmembrane</keyword>
<evidence type="ECO:0000256" key="6">
    <source>
        <dbReference type="SAM" id="Phobius"/>
    </source>
</evidence>
<feature type="transmembrane region" description="Helical" evidence="6">
    <location>
        <begin position="54"/>
        <end position="71"/>
    </location>
</feature>
<dbReference type="InterPro" id="IPR011701">
    <property type="entry name" value="MFS"/>
</dbReference>
<comment type="subcellular location">
    <subcellularLocation>
        <location evidence="1">Membrane</location>
        <topology evidence="1">Multi-pass membrane protein</topology>
    </subcellularLocation>
</comment>
<feature type="transmembrane region" description="Helical" evidence="6">
    <location>
        <begin position="390"/>
        <end position="411"/>
    </location>
</feature>
<feature type="transmembrane region" description="Helical" evidence="6">
    <location>
        <begin position="24"/>
        <end position="42"/>
    </location>
</feature>
<keyword evidence="5 6" id="KW-0472">Membrane</keyword>
<dbReference type="PANTHER" id="PTHR12778">
    <property type="entry name" value="SOLUTE CARRIER FAMILY 33 ACETYL-COA TRANSPORTER -RELATED"/>
    <property type="match status" value="1"/>
</dbReference>
<name>A0A099KFZ0_COLPS</name>
<feature type="transmembrane region" description="Helical" evidence="6">
    <location>
        <begin position="302"/>
        <end position="321"/>
    </location>
</feature>
<dbReference type="NCBIfam" id="TIGR00901">
    <property type="entry name" value="2A0125"/>
    <property type="match status" value="1"/>
</dbReference>
<dbReference type="InterPro" id="IPR036259">
    <property type="entry name" value="MFS_trans_sf"/>
</dbReference>
<keyword evidence="2" id="KW-0813">Transport</keyword>
<feature type="transmembrane region" description="Helical" evidence="6">
    <location>
        <begin position="235"/>
        <end position="253"/>
    </location>
</feature>
<dbReference type="RefSeq" id="WP_223303655.1">
    <property type="nucleotide sequence ID" value="NZ_JQED01000042.1"/>
</dbReference>
<feature type="domain" description="Major facilitator superfamily (MFS) profile" evidence="7">
    <location>
        <begin position="23"/>
        <end position="418"/>
    </location>
</feature>
<feature type="transmembrane region" description="Helical" evidence="6">
    <location>
        <begin position="92"/>
        <end position="111"/>
    </location>
</feature>
<feature type="transmembrane region" description="Helical" evidence="6">
    <location>
        <begin position="273"/>
        <end position="295"/>
    </location>
</feature>
<keyword evidence="4 6" id="KW-1133">Transmembrane helix</keyword>
<organism evidence="8 9">
    <name type="scientific">Colwellia psychrerythraea</name>
    <name type="common">Vibrio psychroerythus</name>
    <dbReference type="NCBI Taxonomy" id="28229"/>
    <lineage>
        <taxon>Bacteria</taxon>
        <taxon>Pseudomonadati</taxon>
        <taxon>Pseudomonadota</taxon>
        <taxon>Gammaproteobacteria</taxon>
        <taxon>Alteromonadales</taxon>
        <taxon>Colwelliaceae</taxon>
        <taxon>Colwellia</taxon>
    </lineage>
</organism>
<sequence>MPQMPTTSQVQNSSFKEAILNKRMLICIFTGFSSGLPLFVLYQLVPGWLRDEGVSLTEIGLFSLIGIPYVWKFLWSPLMDRYSLGIFGRRRSWMLATQLLLLGSIAAFGFVNPIMDIWSVAYLAAAVAFFSASQDIVLDAYRRELLPDNELGLGNSIHVQAYRLSGLVPGSLAFILADHMSWQSVFVIVSAFMLLGVLLTLFIKELDSEHSAPKSLQEAVVLPFKDFIQSKGLKSAGYTLLFLVLYKLGDNMATALQTPFFIDMGFSKTEIGVIAKTSSLIAMTIGIVVGGLVMVKLSINRALWLFGFVQILSILGFAALAEIGHNTYALAMAMGFEYLGVGLGTAAFTAFIAKTTNPAFAATQIALFTALAVVPRTFANATTGVIVEAIGWTNFYFLCTALAVPGMLMLFKVAPWNETSLIQAQSN</sequence>
<dbReference type="PROSITE" id="PS50850">
    <property type="entry name" value="MFS"/>
    <property type="match status" value="1"/>
</dbReference>
<gene>
    <name evidence="8" type="ORF">ND2E_0225</name>
</gene>
<proteinExistence type="predicted"/>
<dbReference type="SUPFAM" id="SSF103473">
    <property type="entry name" value="MFS general substrate transporter"/>
    <property type="match status" value="1"/>
</dbReference>
<evidence type="ECO:0000259" key="7">
    <source>
        <dbReference type="PROSITE" id="PS50850"/>
    </source>
</evidence>
<evidence type="ECO:0000313" key="8">
    <source>
        <dbReference type="EMBL" id="KGJ88932.1"/>
    </source>
</evidence>
<dbReference type="GO" id="GO:0022857">
    <property type="term" value="F:transmembrane transporter activity"/>
    <property type="evidence" value="ECO:0007669"/>
    <property type="project" value="InterPro"/>
</dbReference>
<dbReference type="Gene3D" id="1.20.1250.20">
    <property type="entry name" value="MFS general substrate transporter like domains"/>
    <property type="match status" value="1"/>
</dbReference>
<feature type="transmembrane region" description="Helical" evidence="6">
    <location>
        <begin position="327"/>
        <end position="352"/>
    </location>
</feature>
<evidence type="ECO:0000256" key="2">
    <source>
        <dbReference type="ARBA" id="ARBA00022448"/>
    </source>
</evidence>
<dbReference type="EMBL" id="JQED01000042">
    <property type="protein sequence ID" value="KGJ88932.1"/>
    <property type="molecule type" value="Genomic_DNA"/>
</dbReference>
<feature type="transmembrane region" description="Helical" evidence="6">
    <location>
        <begin position="359"/>
        <end position="378"/>
    </location>
</feature>
<dbReference type="CDD" id="cd17486">
    <property type="entry name" value="MFS_AmpG_like"/>
    <property type="match status" value="1"/>
</dbReference>
<reference evidence="8 9" key="1">
    <citation type="submission" date="2014-08" db="EMBL/GenBank/DDBJ databases">
        <title>Genomic and Phenotypic Diversity of Colwellia psychrerythraea strains from Disparate Marine Basins.</title>
        <authorList>
            <person name="Techtmann S.M."/>
            <person name="Stelling S.C."/>
            <person name="Utturkar S.M."/>
            <person name="Alshibli N."/>
            <person name="Harris A."/>
            <person name="Brown S.D."/>
            <person name="Hazen T.C."/>
        </authorList>
    </citation>
    <scope>NUCLEOTIDE SEQUENCE [LARGE SCALE GENOMIC DNA]</scope>
    <source>
        <strain evidence="8 9">ND2E</strain>
    </source>
</reference>
<evidence type="ECO:0000256" key="4">
    <source>
        <dbReference type="ARBA" id="ARBA00022989"/>
    </source>
</evidence>
<comment type="caution">
    <text evidence="8">The sequence shown here is derived from an EMBL/GenBank/DDBJ whole genome shotgun (WGS) entry which is preliminary data.</text>
</comment>
<dbReference type="Proteomes" id="UP000029843">
    <property type="component" value="Unassembled WGS sequence"/>
</dbReference>
<dbReference type="Pfam" id="PF07690">
    <property type="entry name" value="MFS_1"/>
    <property type="match status" value="1"/>
</dbReference>
<evidence type="ECO:0000256" key="1">
    <source>
        <dbReference type="ARBA" id="ARBA00004141"/>
    </source>
</evidence>
<evidence type="ECO:0000313" key="9">
    <source>
        <dbReference type="Proteomes" id="UP000029843"/>
    </source>
</evidence>
<dbReference type="InterPro" id="IPR020846">
    <property type="entry name" value="MFS_dom"/>
</dbReference>
<protein>
    <submittedName>
        <fullName evidence="8">Major facilitator superfamily MFS_1</fullName>
    </submittedName>
</protein>
<dbReference type="PANTHER" id="PTHR12778:SF10">
    <property type="entry name" value="MAJOR FACILITATOR SUPERFAMILY DOMAIN-CONTAINING PROTEIN 3"/>
    <property type="match status" value="1"/>
</dbReference>
<feature type="transmembrane region" description="Helical" evidence="6">
    <location>
        <begin position="183"/>
        <end position="203"/>
    </location>
</feature>
<dbReference type="PATRIC" id="fig|28229.4.peg.3165"/>
<dbReference type="GO" id="GO:0016020">
    <property type="term" value="C:membrane"/>
    <property type="evidence" value="ECO:0007669"/>
    <property type="project" value="UniProtKB-SubCell"/>
</dbReference>
<dbReference type="InterPro" id="IPR004752">
    <property type="entry name" value="AmpG_permease/AT-1"/>
</dbReference>